<protein>
    <submittedName>
        <fullName evidence="3">DUF222 domain-containing protein</fullName>
    </submittedName>
</protein>
<sequence length="280" mass="30976">MPVEDRARGERHLVAAAAEQDAKALRLLGRHLLTVLAPEEADRRIGEKLEQEEREARRKVSLKFRSNGDGTMSGTFKLPTLQARMLEKIVNALVAPARVGPEARHDEEGRAVPQHELLGRGFVELIERFPRKKLPKAGGINATVVVTMTLEQLLGDLGVAGLDTGDEISAGEARRLCAGANLIPLVLGGDSVPLDVGRSRRFHDDYQRIVMGFSDKTCTVEGCDRPASWSQAHHKIPWADGGRTSVEDGRLACSFHHHRIHDKAYRAIYLDNGKIRLIRQ</sequence>
<dbReference type="Pfam" id="PF01844">
    <property type="entry name" value="HNH"/>
    <property type="match status" value="1"/>
</dbReference>
<organism evidence="3 4">
    <name type="scientific">Nocardioides mesophilus</name>
    <dbReference type="NCBI Taxonomy" id="433659"/>
    <lineage>
        <taxon>Bacteria</taxon>
        <taxon>Bacillati</taxon>
        <taxon>Actinomycetota</taxon>
        <taxon>Actinomycetes</taxon>
        <taxon>Propionibacteriales</taxon>
        <taxon>Nocardioidaceae</taxon>
        <taxon>Nocardioides</taxon>
    </lineage>
</organism>
<dbReference type="AlphaFoldDB" id="A0A7G9REE5"/>
<dbReference type="InterPro" id="IPR003870">
    <property type="entry name" value="DUF222"/>
</dbReference>
<dbReference type="EMBL" id="CP060713">
    <property type="protein sequence ID" value="QNN53970.1"/>
    <property type="molecule type" value="Genomic_DNA"/>
</dbReference>
<dbReference type="GO" id="GO:0004519">
    <property type="term" value="F:endonuclease activity"/>
    <property type="evidence" value="ECO:0007669"/>
    <property type="project" value="InterPro"/>
</dbReference>
<feature type="domain" description="HNH nuclease" evidence="2">
    <location>
        <begin position="206"/>
        <end position="258"/>
    </location>
</feature>
<dbReference type="Proteomes" id="UP000515947">
    <property type="component" value="Chromosome"/>
</dbReference>
<dbReference type="Pfam" id="PF02720">
    <property type="entry name" value="DUF222"/>
    <property type="match status" value="1"/>
</dbReference>
<evidence type="ECO:0000256" key="1">
    <source>
        <dbReference type="ARBA" id="ARBA00023450"/>
    </source>
</evidence>
<gene>
    <name evidence="3" type="ORF">H9L09_06195</name>
</gene>
<evidence type="ECO:0000313" key="3">
    <source>
        <dbReference type="EMBL" id="QNN53970.1"/>
    </source>
</evidence>
<keyword evidence="4" id="KW-1185">Reference proteome</keyword>
<dbReference type="SMART" id="SM00507">
    <property type="entry name" value="HNHc"/>
    <property type="match status" value="1"/>
</dbReference>
<dbReference type="KEGG" id="nmes:H9L09_06195"/>
<evidence type="ECO:0000313" key="4">
    <source>
        <dbReference type="Proteomes" id="UP000515947"/>
    </source>
</evidence>
<evidence type="ECO:0000259" key="2">
    <source>
        <dbReference type="SMART" id="SM00507"/>
    </source>
</evidence>
<comment type="similarity">
    <text evidence="1">Belongs to the Rv1128c/1148c/1588c/1702c/1945/3466 family.</text>
</comment>
<name>A0A7G9REE5_9ACTN</name>
<dbReference type="CDD" id="cd00085">
    <property type="entry name" value="HNHc"/>
    <property type="match status" value="1"/>
</dbReference>
<reference evidence="3 4" key="1">
    <citation type="submission" date="2020-08" db="EMBL/GenBank/DDBJ databases">
        <title>Genome sequence of Nocardioides mesophilus KACC 16243T.</title>
        <authorList>
            <person name="Hyun D.-W."/>
            <person name="Bae J.-W."/>
        </authorList>
    </citation>
    <scope>NUCLEOTIDE SEQUENCE [LARGE SCALE GENOMIC DNA]</scope>
    <source>
        <strain evidence="3 4">KACC 16243</strain>
    </source>
</reference>
<proteinExistence type="inferred from homology"/>
<dbReference type="InterPro" id="IPR002711">
    <property type="entry name" value="HNH"/>
</dbReference>
<accession>A0A7G9REE5</accession>
<dbReference type="InterPro" id="IPR003615">
    <property type="entry name" value="HNH_nuc"/>
</dbReference>
<dbReference type="GO" id="GO:0008270">
    <property type="term" value="F:zinc ion binding"/>
    <property type="evidence" value="ECO:0007669"/>
    <property type="project" value="InterPro"/>
</dbReference>
<dbReference type="GO" id="GO:0003676">
    <property type="term" value="F:nucleic acid binding"/>
    <property type="evidence" value="ECO:0007669"/>
    <property type="project" value="InterPro"/>
</dbReference>